<gene>
    <name evidence="1" type="ORF">NITFAB_2200</name>
</gene>
<reference evidence="1" key="1">
    <citation type="submission" date="2018-05" db="EMBL/GenBank/DDBJ databases">
        <authorList>
            <person name="Lanie J.A."/>
            <person name="Ng W.-L."/>
            <person name="Kazmierczak K.M."/>
            <person name="Andrzejewski T.M."/>
            <person name="Davidsen T.M."/>
            <person name="Wayne K.J."/>
            <person name="Tettelin H."/>
            <person name="Glass J.I."/>
            <person name="Rusch D."/>
            <person name="Podicherti R."/>
            <person name="Tsui H.-C.T."/>
            <person name="Winkler M.E."/>
        </authorList>
    </citation>
    <scope>NUCLEOTIDE SEQUENCE</scope>
    <source>
        <strain evidence="1">KNB</strain>
    </source>
</reference>
<evidence type="ECO:0000313" key="1">
    <source>
        <dbReference type="EMBL" id="SPS06607.1"/>
    </source>
</evidence>
<protein>
    <submittedName>
        <fullName evidence="1">Uncharacterized protein</fullName>
    </submittedName>
</protein>
<dbReference type="AlphaFoldDB" id="A0A2X0QYE9"/>
<proteinExistence type="predicted"/>
<accession>A0A2X0QYE9</accession>
<dbReference type="EMBL" id="LS423452">
    <property type="protein sequence ID" value="SPS06607.1"/>
    <property type="molecule type" value="Genomic_DNA"/>
</dbReference>
<sequence>MGNDFMMEFLMNFFEYIEKIRVYEYEFVWCK</sequence>
<organism evidence="1">
    <name type="scientific">Candidatus Nitrotoga fabula</name>
    <dbReference type="NCBI Taxonomy" id="2182327"/>
    <lineage>
        <taxon>Bacteria</taxon>
        <taxon>Pseudomonadati</taxon>
        <taxon>Pseudomonadota</taxon>
        <taxon>Betaproteobacteria</taxon>
        <taxon>Nitrosomonadales</taxon>
        <taxon>Gallionellaceae</taxon>
        <taxon>Candidatus Nitrotoga</taxon>
    </lineage>
</organism>
<name>A0A2X0QYE9_9PROT</name>